<keyword evidence="1" id="KW-0129">CBS domain</keyword>
<proteinExistence type="predicted"/>
<dbReference type="CDD" id="cd04643">
    <property type="entry name" value="CBS_pair_bac"/>
    <property type="match status" value="1"/>
</dbReference>
<sequence>MIGDKIQEMFLENQENFLIPAREVAHVQAENNLNHALLVLTKIGFNVIVVLDKEARVSGLISIPLIIEAITGVTEIHFDRLDSLTVGEVMRTDFAVLNDDYELEDLLHLLVDNAFICIVDNEKKFQGIVTRREILKSVNHVAHEFEHRYDVQLHQESIFQ</sequence>
<accession>A0A1I5W502</accession>
<dbReference type="Proteomes" id="UP000199136">
    <property type="component" value="Unassembled WGS sequence"/>
</dbReference>
<evidence type="ECO:0000313" key="3">
    <source>
        <dbReference type="EMBL" id="SFQ14825.1"/>
    </source>
</evidence>
<evidence type="ECO:0000313" key="4">
    <source>
        <dbReference type="Proteomes" id="UP000199136"/>
    </source>
</evidence>
<dbReference type="EMBL" id="FOXW01000002">
    <property type="protein sequence ID" value="SFQ14825.1"/>
    <property type="molecule type" value="Genomic_DNA"/>
</dbReference>
<gene>
    <name evidence="3" type="ORF">SAMN04488506_0775</name>
</gene>
<dbReference type="PANTHER" id="PTHR43080:SF30">
    <property type="entry name" value="CYCLIC DI-AMP RECEPTOR B"/>
    <property type="match status" value="1"/>
</dbReference>
<dbReference type="Pfam" id="PF00571">
    <property type="entry name" value="CBS"/>
    <property type="match status" value="1"/>
</dbReference>
<dbReference type="AlphaFoldDB" id="A0A1I5W502"/>
<keyword evidence="4" id="KW-1185">Reference proteome</keyword>
<name>A0A1I5W502_9LACT</name>
<dbReference type="Gene3D" id="3.10.580.10">
    <property type="entry name" value="CBS-domain"/>
    <property type="match status" value="1"/>
</dbReference>
<dbReference type="SUPFAM" id="SSF54631">
    <property type="entry name" value="CBS-domain pair"/>
    <property type="match status" value="1"/>
</dbReference>
<evidence type="ECO:0000259" key="2">
    <source>
        <dbReference type="Pfam" id="PF00571"/>
    </source>
</evidence>
<reference evidence="3 4" key="1">
    <citation type="submission" date="2016-10" db="EMBL/GenBank/DDBJ databases">
        <authorList>
            <person name="de Groot N.N."/>
        </authorList>
    </citation>
    <scope>NUCLEOTIDE SEQUENCE [LARGE SCALE GENOMIC DNA]</scope>
    <source>
        <strain evidence="3 4">DSM 20581</strain>
    </source>
</reference>
<evidence type="ECO:0000256" key="1">
    <source>
        <dbReference type="ARBA" id="ARBA00023122"/>
    </source>
</evidence>
<dbReference type="InterPro" id="IPR048125">
    <property type="entry name" value="CBS_CbpB"/>
</dbReference>
<dbReference type="NCBIfam" id="NF041630">
    <property type="entry name" value="CBS_CbpB"/>
    <property type="match status" value="1"/>
</dbReference>
<dbReference type="OrthoDB" id="2375431at2"/>
<dbReference type="InterPro" id="IPR000644">
    <property type="entry name" value="CBS_dom"/>
</dbReference>
<dbReference type="InterPro" id="IPR046342">
    <property type="entry name" value="CBS_dom_sf"/>
</dbReference>
<protein>
    <submittedName>
        <fullName evidence="3">CBS domain-containing protein</fullName>
    </submittedName>
</protein>
<dbReference type="STRING" id="82801.SAMN04488506_0775"/>
<organism evidence="3 4">
    <name type="scientific">Desemzia incerta</name>
    <dbReference type="NCBI Taxonomy" id="82801"/>
    <lineage>
        <taxon>Bacteria</taxon>
        <taxon>Bacillati</taxon>
        <taxon>Bacillota</taxon>
        <taxon>Bacilli</taxon>
        <taxon>Lactobacillales</taxon>
        <taxon>Carnobacteriaceae</taxon>
        <taxon>Desemzia</taxon>
    </lineage>
</organism>
<dbReference type="RefSeq" id="WP_092479831.1">
    <property type="nucleotide sequence ID" value="NZ_FOXW01000002.1"/>
</dbReference>
<feature type="domain" description="CBS" evidence="2">
    <location>
        <begin position="86"/>
        <end position="138"/>
    </location>
</feature>
<dbReference type="PANTHER" id="PTHR43080">
    <property type="entry name" value="CBS DOMAIN-CONTAINING PROTEIN CBSX3, MITOCHONDRIAL"/>
    <property type="match status" value="1"/>
</dbReference>
<dbReference type="InterPro" id="IPR051257">
    <property type="entry name" value="Diverse_CBS-Domain"/>
</dbReference>